<sequence>MRPFSQTMLYSDCMTRYAAHSHGQTWVFGRAVVWFQPHDSPMIRPSSVGGNDHSSYHSGWFESGEICSQLNMIGEGSKAEALSFIGQFDGGFIKDPRLFQVAKEVEDSLSSNIRLAI</sequence>
<dbReference type="AlphaFoldDB" id="A0A4Q0YZM2"/>
<dbReference type="EMBL" id="PEIB01000002">
    <property type="protein sequence ID" value="RXJ74601.1"/>
    <property type="molecule type" value="Genomic_DNA"/>
</dbReference>
<proteinExistence type="predicted"/>
<reference evidence="1 2" key="1">
    <citation type="submission" date="2017-10" db="EMBL/GenBank/DDBJ databases">
        <title>Nyctiphanis sp. nov., isolated from the stomach of the euphausiid Nyctiphanes simplex (Hansen, 1911) in the Gulf of California.</title>
        <authorList>
            <person name="Gomez-Gil B."/>
            <person name="Aguilar-Mendez M."/>
            <person name="Lopez-Cortes A."/>
            <person name="Gomez-Gutierrez J."/>
            <person name="Roque A."/>
            <person name="Lang E."/>
            <person name="Gonzalez-Castillo A."/>
        </authorList>
    </citation>
    <scope>NUCLEOTIDE SEQUENCE [LARGE SCALE GENOMIC DNA]</scope>
    <source>
        <strain evidence="1 2">CAIM 600</strain>
    </source>
</reference>
<comment type="caution">
    <text evidence="1">The sequence shown here is derived from an EMBL/GenBank/DDBJ whole genome shotgun (WGS) entry which is preliminary data.</text>
</comment>
<dbReference type="OrthoDB" id="9832078at2"/>
<dbReference type="Proteomes" id="UP000290287">
    <property type="component" value="Unassembled WGS sequence"/>
</dbReference>
<evidence type="ECO:0000313" key="1">
    <source>
        <dbReference type="EMBL" id="RXJ74601.1"/>
    </source>
</evidence>
<accession>A0A4Q0YZM2</accession>
<organism evidence="1 2">
    <name type="scientific">Veronia nyctiphanis</name>
    <dbReference type="NCBI Taxonomy" id="1278244"/>
    <lineage>
        <taxon>Bacteria</taxon>
        <taxon>Pseudomonadati</taxon>
        <taxon>Pseudomonadota</taxon>
        <taxon>Gammaproteobacteria</taxon>
        <taxon>Vibrionales</taxon>
        <taxon>Vibrionaceae</taxon>
        <taxon>Veronia</taxon>
    </lineage>
</organism>
<name>A0A4Q0YZM2_9GAMM</name>
<gene>
    <name evidence="1" type="ORF">CS022_03265</name>
</gene>
<dbReference type="RefSeq" id="WP_129121070.1">
    <property type="nucleotide sequence ID" value="NZ_PEIB01000002.1"/>
</dbReference>
<keyword evidence="2" id="KW-1185">Reference proteome</keyword>
<protein>
    <submittedName>
        <fullName evidence="1">Uncharacterized protein</fullName>
    </submittedName>
</protein>
<evidence type="ECO:0000313" key="2">
    <source>
        <dbReference type="Proteomes" id="UP000290287"/>
    </source>
</evidence>